<dbReference type="InterPro" id="IPR000914">
    <property type="entry name" value="SBP_5_dom"/>
</dbReference>
<evidence type="ECO:0000313" key="7">
    <source>
        <dbReference type="Proteomes" id="UP000035057"/>
    </source>
</evidence>
<dbReference type="GO" id="GO:1904680">
    <property type="term" value="F:peptide transmembrane transporter activity"/>
    <property type="evidence" value="ECO:0007669"/>
    <property type="project" value="TreeGrafter"/>
</dbReference>
<feature type="domain" description="Solute-binding protein family 5" evidence="5">
    <location>
        <begin position="117"/>
        <end position="522"/>
    </location>
</feature>
<dbReference type="GO" id="GO:0030288">
    <property type="term" value="C:outer membrane-bounded periplasmic space"/>
    <property type="evidence" value="ECO:0007669"/>
    <property type="project" value="TreeGrafter"/>
</dbReference>
<evidence type="ECO:0000256" key="4">
    <source>
        <dbReference type="SAM" id="SignalP"/>
    </source>
</evidence>
<dbReference type="Pfam" id="PF00496">
    <property type="entry name" value="SBP_bac_5"/>
    <property type="match status" value="1"/>
</dbReference>
<dbReference type="FunFam" id="3.10.105.10:FF:000005">
    <property type="entry name" value="ABC transporter substrate-binding protein"/>
    <property type="match status" value="1"/>
</dbReference>
<dbReference type="PIRSF" id="PIRSF002741">
    <property type="entry name" value="MppA"/>
    <property type="match status" value="1"/>
</dbReference>
<dbReference type="GO" id="GO:0015833">
    <property type="term" value="P:peptide transport"/>
    <property type="evidence" value="ECO:0007669"/>
    <property type="project" value="UniProtKB-KW"/>
</dbReference>
<dbReference type="GO" id="GO:0015031">
    <property type="term" value="P:protein transport"/>
    <property type="evidence" value="ECO:0007669"/>
    <property type="project" value="UniProtKB-KW"/>
</dbReference>
<protein>
    <submittedName>
        <fullName evidence="6">ABC transporter, periplasmic substrate-binding protein</fullName>
    </submittedName>
</protein>
<keyword evidence="1 4" id="KW-0732">Signal</keyword>
<keyword evidence="7" id="KW-1185">Reference proteome</keyword>
<dbReference type="InterPro" id="IPR030678">
    <property type="entry name" value="Peptide/Ni-bd"/>
</dbReference>
<keyword evidence="2" id="KW-0571">Peptide transport</keyword>
<dbReference type="Gene3D" id="3.10.105.10">
    <property type="entry name" value="Dipeptide-binding Protein, Domain 3"/>
    <property type="match status" value="1"/>
</dbReference>
<dbReference type="PANTHER" id="PTHR30290">
    <property type="entry name" value="PERIPLASMIC BINDING COMPONENT OF ABC TRANSPORTER"/>
    <property type="match status" value="1"/>
</dbReference>
<dbReference type="STRING" id="1137280.D777_00964"/>
<dbReference type="PANTHER" id="PTHR30290:SF64">
    <property type="entry name" value="ABC TRANSPORTER PERIPLASMIC BINDING PROTEIN"/>
    <property type="match status" value="1"/>
</dbReference>
<accession>A0A072NGS9</accession>
<evidence type="ECO:0000256" key="3">
    <source>
        <dbReference type="ARBA" id="ARBA00022927"/>
    </source>
</evidence>
<dbReference type="GO" id="GO:0042884">
    <property type="term" value="P:microcin transport"/>
    <property type="evidence" value="ECO:0007669"/>
    <property type="project" value="TreeGrafter"/>
</dbReference>
<keyword evidence="3" id="KW-0653">Protein transport</keyword>
<dbReference type="Proteomes" id="UP000035057">
    <property type="component" value="Unassembled WGS sequence"/>
</dbReference>
<name>A0A072NGS9_9GAMM</name>
<sequence length="609" mass="69336">MTSIRTATTLTTILSSLALLVTSSTSLASEPPADNAEPRHGIAMHGTPKYPDGFSHFDYVNPDAPKGGTFRRAVVSNGFDSFNPFVIRGVAATGISSYLYDTLMASSADEPFSAYGVIAESLETPEDRSYVIYNLRKEARFHDGEPITAADVKFSFELLTTKGHPLFRNYYADVDSVTVENPHRVRFDFKETTNRELPLILGQLPVLPAHYWKDREFGENGLTPPVGSGPYRISDFEAGRSITYERVPDYWAKDLPTRKGRYNFEKIRFDYYTDDTVALEAFKAGNFDFRVESSAKNWATAYTGPQFDNGSIITEAIQHHRPAGMQAFAFNTRREIFSDPRVREALAYAFDFEWANKNLFFDQYTRTDSYFANSELASSGLPEGRELEILETYRDQLNDDVFTEVYTPPTTDGQKGLRENLRKALELLRSAGYEIRDGKMVNKSTGDPLAFEFLLAQKTFERVVLPFKNNLARLGVDVSVRLVDTNQYVQRVRKFDFDMTVQGIPQSDSPGNEQRQFWYSSNVDVPGARNYMGVNDPVVDELVDLLIQAPDRKELVYRVRALDRVLLHGHYVIPNWYLDKDRVAYWSTVERPKNTPKNGVDPDNWWMKP</sequence>
<dbReference type="AlphaFoldDB" id="A0A072NGS9"/>
<dbReference type="SUPFAM" id="SSF53850">
    <property type="entry name" value="Periplasmic binding protein-like II"/>
    <property type="match status" value="1"/>
</dbReference>
<evidence type="ECO:0000256" key="2">
    <source>
        <dbReference type="ARBA" id="ARBA00022856"/>
    </source>
</evidence>
<evidence type="ECO:0000313" key="6">
    <source>
        <dbReference type="EMBL" id="KEF32330.1"/>
    </source>
</evidence>
<organism evidence="6 7">
    <name type="scientific">Marinobacter nitratireducens</name>
    <dbReference type="NCBI Taxonomy" id="1137280"/>
    <lineage>
        <taxon>Bacteria</taxon>
        <taxon>Pseudomonadati</taxon>
        <taxon>Pseudomonadota</taxon>
        <taxon>Gammaproteobacteria</taxon>
        <taxon>Pseudomonadales</taxon>
        <taxon>Marinobacteraceae</taxon>
        <taxon>Marinobacter</taxon>
    </lineage>
</organism>
<dbReference type="CDD" id="cd08497">
    <property type="entry name" value="MbnE-like"/>
    <property type="match status" value="1"/>
</dbReference>
<dbReference type="GO" id="GO:0043190">
    <property type="term" value="C:ATP-binding cassette (ABC) transporter complex"/>
    <property type="evidence" value="ECO:0007669"/>
    <property type="project" value="InterPro"/>
</dbReference>
<keyword evidence="3" id="KW-0813">Transport</keyword>
<dbReference type="InterPro" id="IPR039424">
    <property type="entry name" value="SBP_5"/>
</dbReference>
<dbReference type="Gene3D" id="3.40.190.10">
    <property type="entry name" value="Periplasmic binding protein-like II"/>
    <property type="match status" value="1"/>
</dbReference>
<reference evidence="6 7" key="1">
    <citation type="submission" date="2012-12" db="EMBL/GenBank/DDBJ databases">
        <title>Genome assembly of Marinobacter sp. AK21.</title>
        <authorList>
            <person name="Khatri I."/>
            <person name="Kumar R."/>
            <person name="Vaidya B."/>
            <person name="Subramanian S."/>
            <person name="Pinnaka A."/>
        </authorList>
    </citation>
    <scope>NUCLEOTIDE SEQUENCE [LARGE SCALE GENOMIC DNA]</scope>
    <source>
        <strain evidence="6 7">AK21</strain>
    </source>
</reference>
<feature type="signal peptide" evidence="4">
    <location>
        <begin position="1"/>
        <end position="28"/>
    </location>
</feature>
<feature type="chain" id="PRO_5001680698" evidence="4">
    <location>
        <begin position="29"/>
        <end position="609"/>
    </location>
</feature>
<gene>
    <name evidence="6" type="ORF">D777_00964</name>
</gene>
<comment type="caution">
    <text evidence="6">The sequence shown here is derived from an EMBL/GenBank/DDBJ whole genome shotgun (WGS) entry which is preliminary data.</text>
</comment>
<evidence type="ECO:0000259" key="5">
    <source>
        <dbReference type="Pfam" id="PF00496"/>
    </source>
</evidence>
<evidence type="ECO:0000256" key="1">
    <source>
        <dbReference type="ARBA" id="ARBA00022729"/>
    </source>
</evidence>
<dbReference type="EMBL" id="ANIE01000003">
    <property type="protein sequence ID" value="KEF32330.1"/>
    <property type="molecule type" value="Genomic_DNA"/>
</dbReference>
<proteinExistence type="predicted"/>
<dbReference type="PATRIC" id="fig|1137280.3.peg.779"/>
<dbReference type="OrthoDB" id="9803988at2"/>
<dbReference type="RefSeq" id="WP_036128898.1">
    <property type="nucleotide sequence ID" value="NZ_ANIE01000003.1"/>
</dbReference>